<evidence type="ECO:0000256" key="6">
    <source>
        <dbReference type="ARBA" id="ARBA00022989"/>
    </source>
</evidence>
<evidence type="ECO:0000313" key="10">
    <source>
        <dbReference type="Proteomes" id="UP001219525"/>
    </source>
</evidence>
<dbReference type="PANTHER" id="PTHR20994">
    <property type="entry name" value="ER MEMBRANE PROTEIN COMPLEX SUBUNIT 6"/>
    <property type="match status" value="1"/>
</dbReference>
<dbReference type="Pfam" id="PF07019">
    <property type="entry name" value="EMC6"/>
    <property type="match status" value="1"/>
</dbReference>
<dbReference type="Proteomes" id="UP001219525">
    <property type="component" value="Unassembled WGS sequence"/>
</dbReference>
<keyword evidence="5" id="KW-0256">Endoplasmic reticulum</keyword>
<dbReference type="PANTHER" id="PTHR20994:SF0">
    <property type="entry name" value="ER MEMBRANE PROTEIN COMPLEX SUBUNIT 6"/>
    <property type="match status" value="1"/>
</dbReference>
<dbReference type="GO" id="GO:0000045">
    <property type="term" value="P:autophagosome assembly"/>
    <property type="evidence" value="ECO:0007669"/>
    <property type="project" value="TreeGrafter"/>
</dbReference>
<organism evidence="9 10">
    <name type="scientific">Mycena pura</name>
    <dbReference type="NCBI Taxonomy" id="153505"/>
    <lineage>
        <taxon>Eukaryota</taxon>
        <taxon>Fungi</taxon>
        <taxon>Dikarya</taxon>
        <taxon>Basidiomycota</taxon>
        <taxon>Agaricomycotina</taxon>
        <taxon>Agaricomycetes</taxon>
        <taxon>Agaricomycetidae</taxon>
        <taxon>Agaricales</taxon>
        <taxon>Marasmiineae</taxon>
        <taxon>Mycenaceae</taxon>
        <taxon>Mycena</taxon>
    </lineage>
</organism>
<feature type="transmembrane region" description="Helical" evidence="8">
    <location>
        <begin position="50"/>
        <end position="67"/>
    </location>
</feature>
<dbReference type="InterPro" id="IPR029008">
    <property type="entry name" value="EMC6-like"/>
</dbReference>
<keyword evidence="4 8" id="KW-0812">Transmembrane</keyword>
<keyword evidence="6 8" id="KW-1133">Transmembrane helix</keyword>
<dbReference type="GO" id="GO:0034975">
    <property type="term" value="P:protein folding in endoplasmic reticulum"/>
    <property type="evidence" value="ECO:0007669"/>
    <property type="project" value="TreeGrafter"/>
</dbReference>
<comment type="subcellular location">
    <subcellularLocation>
        <location evidence="1">Endoplasmic reticulum membrane</location>
        <topology evidence="1">Multi-pass membrane protein</topology>
    </subcellularLocation>
</comment>
<proteinExistence type="inferred from homology"/>
<evidence type="ECO:0000313" key="9">
    <source>
        <dbReference type="EMBL" id="KAJ7227080.1"/>
    </source>
</evidence>
<feature type="transmembrane region" description="Helical" evidence="8">
    <location>
        <begin position="25"/>
        <end position="43"/>
    </location>
</feature>
<evidence type="ECO:0000256" key="8">
    <source>
        <dbReference type="SAM" id="Phobius"/>
    </source>
</evidence>
<sequence length="123" mass="13305">MSTPAEAAAQRIYAPNALYNSSLTTVKFLAACFAGAVAGILGLQNWAGFALFLTSTVFTALCIYAINCHGHPAKYIPGGWMFLLNPGQDNAFTFLLVWTLFFGIVHANERADLIESSFIPNQV</sequence>
<name>A0AAD6YRA8_9AGAR</name>
<reference evidence="9" key="1">
    <citation type="submission" date="2023-03" db="EMBL/GenBank/DDBJ databases">
        <title>Massive genome expansion in bonnet fungi (Mycena s.s.) driven by repeated elements and novel gene families across ecological guilds.</title>
        <authorList>
            <consortium name="Lawrence Berkeley National Laboratory"/>
            <person name="Harder C.B."/>
            <person name="Miyauchi S."/>
            <person name="Viragh M."/>
            <person name="Kuo A."/>
            <person name="Thoen E."/>
            <person name="Andreopoulos B."/>
            <person name="Lu D."/>
            <person name="Skrede I."/>
            <person name="Drula E."/>
            <person name="Henrissat B."/>
            <person name="Morin E."/>
            <person name="Kohler A."/>
            <person name="Barry K."/>
            <person name="LaButti K."/>
            <person name="Morin E."/>
            <person name="Salamov A."/>
            <person name="Lipzen A."/>
            <person name="Mereny Z."/>
            <person name="Hegedus B."/>
            <person name="Baldrian P."/>
            <person name="Stursova M."/>
            <person name="Weitz H."/>
            <person name="Taylor A."/>
            <person name="Grigoriev I.V."/>
            <person name="Nagy L.G."/>
            <person name="Martin F."/>
            <person name="Kauserud H."/>
        </authorList>
    </citation>
    <scope>NUCLEOTIDE SEQUENCE</scope>
    <source>
        <strain evidence="9">9144</strain>
    </source>
</reference>
<evidence type="ECO:0000256" key="3">
    <source>
        <dbReference type="ARBA" id="ARBA00020827"/>
    </source>
</evidence>
<dbReference type="GO" id="GO:0072546">
    <property type="term" value="C:EMC complex"/>
    <property type="evidence" value="ECO:0007669"/>
    <property type="project" value="InterPro"/>
</dbReference>
<accession>A0AAD6YRA8</accession>
<gene>
    <name evidence="9" type="ORF">GGX14DRAFT_539225</name>
</gene>
<dbReference type="EMBL" id="JARJCW010000003">
    <property type="protein sequence ID" value="KAJ7227080.1"/>
    <property type="molecule type" value="Genomic_DNA"/>
</dbReference>
<evidence type="ECO:0000256" key="1">
    <source>
        <dbReference type="ARBA" id="ARBA00004477"/>
    </source>
</evidence>
<evidence type="ECO:0000256" key="7">
    <source>
        <dbReference type="ARBA" id="ARBA00023136"/>
    </source>
</evidence>
<protein>
    <recommendedName>
        <fullName evidence="3">ER membrane protein complex subunit 6</fullName>
    </recommendedName>
</protein>
<dbReference type="AlphaFoldDB" id="A0AAD6YRA8"/>
<comment type="caution">
    <text evidence="9">The sequence shown here is derived from an EMBL/GenBank/DDBJ whole genome shotgun (WGS) entry which is preliminary data.</text>
</comment>
<evidence type="ECO:0000256" key="5">
    <source>
        <dbReference type="ARBA" id="ARBA00022824"/>
    </source>
</evidence>
<evidence type="ECO:0000256" key="4">
    <source>
        <dbReference type="ARBA" id="ARBA00022692"/>
    </source>
</evidence>
<keyword evidence="10" id="KW-1185">Reference proteome</keyword>
<keyword evidence="7 8" id="KW-0472">Membrane</keyword>
<comment type="similarity">
    <text evidence="2">Belongs to the EMC6 family.</text>
</comment>
<dbReference type="InterPro" id="IPR008504">
    <property type="entry name" value="Emc6"/>
</dbReference>
<evidence type="ECO:0000256" key="2">
    <source>
        <dbReference type="ARBA" id="ARBA00009436"/>
    </source>
</evidence>